<dbReference type="PROSITE" id="PS51318">
    <property type="entry name" value="TAT"/>
    <property type="match status" value="1"/>
</dbReference>
<proteinExistence type="predicted"/>
<gene>
    <name evidence="2" type="ORF">AWC31_35590</name>
</gene>
<dbReference type="RefSeq" id="WP_085147074.1">
    <property type="nucleotide sequence ID" value="NZ_JACKUA010000032.1"/>
</dbReference>
<dbReference type="InterPro" id="IPR006311">
    <property type="entry name" value="TAT_signal"/>
</dbReference>
<dbReference type="SUPFAM" id="SSF51126">
    <property type="entry name" value="Pectin lyase-like"/>
    <property type="match status" value="1"/>
</dbReference>
<evidence type="ECO:0000313" key="3">
    <source>
        <dbReference type="Proteomes" id="UP000193964"/>
    </source>
</evidence>
<dbReference type="Proteomes" id="UP000193964">
    <property type="component" value="Unassembled WGS sequence"/>
</dbReference>
<comment type="caution">
    <text evidence="2">The sequence shown here is derived from an EMBL/GenBank/DDBJ whole genome shotgun (WGS) entry which is preliminary data.</text>
</comment>
<evidence type="ECO:0000259" key="1">
    <source>
        <dbReference type="Pfam" id="PF13229"/>
    </source>
</evidence>
<feature type="domain" description="Right handed beta helix" evidence="1">
    <location>
        <begin position="393"/>
        <end position="526"/>
    </location>
</feature>
<protein>
    <recommendedName>
        <fullName evidence="1">Right handed beta helix domain-containing protein</fullName>
    </recommendedName>
</protein>
<dbReference type="Gene3D" id="2.160.20.10">
    <property type="entry name" value="Single-stranded right-handed beta-helix, Pectin lyase-like"/>
    <property type="match status" value="2"/>
</dbReference>
<sequence>MPNLDRRSVLRLGVTGAVGAYAMNALGIPGASAESSAEAGSTVNVVEHGVSNTGADDVRAAIQAVVKEFGGQHPIRFPKGRYRIGESGQSGSNRIVLPSGTRIECDPGAVFEVNAVDAQRGTAVFYASGTEGSKRALTVPQPEGSQFITLPPEFRDAFKTGDLIGLESTRQAVEIVGYRDPGLGIGFCREIRQVSTVEGDVVHVDTPLEYTYLPEDNARFFRVTPVTDIVLTGLRFESGPGVRPGVSHTYAIKLEKSLGVQLRDIELHNMTGGVILLDAYHAGVDGLLADGLPSVENSYGYGLAAAGSTTHLVANHLSGQGTRHIFTTLADERPGKEYWGGPMHVEVNDSTGTGGSDSYSVFDTHEFGRHIHFNNCTALGGGPKVCGYQMRAQHVVLNNCRAEGNGLHAVSLKSTSANVVIEGGEFAKAGYAGVNVRGRDHRIDGARVANSGQSGTASGGIDYAGSVDVHIKGCQLVDNFDRGLKDSGIDPSVRAFIEDCVALPSATQTMSIFRANDTTTLKDCEFGP</sequence>
<evidence type="ECO:0000313" key="2">
    <source>
        <dbReference type="EMBL" id="ORX11957.1"/>
    </source>
</evidence>
<reference evidence="2 3" key="1">
    <citation type="submission" date="2016-01" db="EMBL/GenBank/DDBJ databases">
        <title>The new phylogeny of the genus Mycobacterium.</title>
        <authorList>
            <person name="Tarcisio F."/>
            <person name="Conor M."/>
            <person name="Antonella G."/>
            <person name="Elisabetta G."/>
            <person name="Giulia F.S."/>
            <person name="Sara T."/>
            <person name="Anna F."/>
            <person name="Clotilde B."/>
            <person name="Roberto B."/>
            <person name="Veronica D.S."/>
            <person name="Fabio R."/>
            <person name="Monica P."/>
            <person name="Olivier J."/>
            <person name="Enrico T."/>
            <person name="Nicola S."/>
        </authorList>
    </citation>
    <scope>NUCLEOTIDE SEQUENCE [LARGE SCALE GENOMIC DNA]</scope>
    <source>
        <strain evidence="2 3">ATCC 700010</strain>
    </source>
</reference>
<dbReference type="Pfam" id="PF13229">
    <property type="entry name" value="Beta_helix"/>
    <property type="match status" value="1"/>
</dbReference>
<dbReference type="EMBL" id="LQQA01000030">
    <property type="protein sequence ID" value="ORX11957.1"/>
    <property type="molecule type" value="Genomic_DNA"/>
</dbReference>
<dbReference type="InterPro" id="IPR012334">
    <property type="entry name" value="Pectin_lyas_fold"/>
</dbReference>
<dbReference type="InterPro" id="IPR006626">
    <property type="entry name" value="PbH1"/>
</dbReference>
<organism evidence="2 3">
    <name type="scientific">Mycolicibacterium wolinskyi</name>
    <dbReference type="NCBI Taxonomy" id="59750"/>
    <lineage>
        <taxon>Bacteria</taxon>
        <taxon>Bacillati</taxon>
        <taxon>Actinomycetota</taxon>
        <taxon>Actinomycetes</taxon>
        <taxon>Mycobacteriales</taxon>
        <taxon>Mycobacteriaceae</taxon>
        <taxon>Mycolicibacterium</taxon>
    </lineage>
</organism>
<dbReference type="InterPro" id="IPR011050">
    <property type="entry name" value="Pectin_lyase_fold/virulence"/>
</dbReference>
<dbReference type="InterPro" id="IPR039448">
    <property type="entry name" value="Beta_helix"/>
</dbReference>
<accession>A0A1X2F0M5</accession>
<dbReference type="AlphaFoldDB" id="A0A1X2F0M5"/>
<name>A0A1X2F0M5_9MYCO</name>
<dbReference type="SMART" id="SM00710">
    <property type="entry name" value="PbH1"/>
    <property type="match status" value="5"/>
</dbReference>